<evidence type="ECO:0000313" key="3">
    <source>
        <dbReference type="EMBL" id="OCL27395.1"/>
    </source>
</evidence>
<keyword evidence="4" id="KW-1185">Reference proteome</keyword>
<dbReference type="PANTHER" id="PTHR42720">
    <property type="entry name" value="GLYCEROL-3-PHOSPHATE DEHYDROGENASE"/>
    <property type="match status" value="1"/>
</dbReference>
<evidence type="ECO:0000259" key="1">
    <source>
        <dbReference type="Pfam" id="PF01266"/>
    </source>
</evidence>
<dbReference type="CDD" id="cd19946">
    <property type="entry name" value="GlpA-like_Fer2_BFD-like"/>
    <property type="match status" value="1"/>
</dbReference>
<dbReference type="Pfam" id="PF01266">
    <property type="entry name" value="DAO"/>
    <property type="match status" value="1"/>
</dbReference>
<dbReference type="InterPro" id="IPR036188">
    <property type="entry name" value="FAD/NAD-bd_sf"/>
</dbReference>
<organism evidence="3 4">
    <name type="scientific">Orenia metallireducens</name>
    <dbReference type="NCBI Taxonomy" id="1413210"/>
    <lineage>
        <taxon>Bacteria</taxon>
        <taxon>Bacillati</taxon>
        <taxon>Bacillota</taxon>
        <taxon>Clostridia</taxon>
        <taxon>Halanaerobiales</taxon>
        <taxon>Halobacteroidaceae</taxon>
        <taxon>Orenia</taxon>
    </lineage>
</organism>
<protein>
    <submittedName>
        <fullName evidence="3">FAD/NAD(P)-binding oxidoreductase</fullName>
    </submittedName>
</protein>
<dbReference type="AlphaFoldDB" id="A0A1C0AAU3"/>
<dbReference type="PANTHER" id="PTHR42720:SF1">
    <property type="entry name" value="GLYCEROL 3-PHOSPHATE OXIDASE"/>
    <property type="match status" value="1"/>
</dbReference>
<sequence>MLKKTEILIIGGGVIGTAIARELARYKLDILLVEKEADVCTGTSKANTALIHAGFNADSNKLKGRLNVRGNQLFRKKVQKELEVPIKWIGALVVAYDEEDLPTLEALLENGRENGVPDLEIINSDRLFEMEPELNKKAVAALYAPTAGIVNPFELTVAQANNAVRNGAEIWLEAEVLDIEDKGLVKLVKTTKGDIETKLVINAAGVYADKIARMVGIDDFKITPRKGEYYLYDKSLDIKVSHTIFPVPTKVSKGIVVTPTDELNLLIGPTAEEIEDKDDLQNTQKGLDKVIAGAQKTIPNLSRKGIIKEFSGLRPAIKETGDFLIEASAKVSGFINVAGIQSPGLASSPAIAEMVVGIVKEELAGLEEKEDFDPHEQEIPKFRHMSQAERMKLIEKDANYGEIICRCESITKGEILDAIRQPVGARTVNAIKRRVRPGAGRCQGGFCGPKVVEILSEELAVSKTEVKLERENSQILVGKVKDSLQKGVADNE</sequence>
<dbReference type="SUPFAM" id="SSF51905">
    <property type="entry name" value="FAD/NAD(P)-binding domain"/>
    <property type="match status" value="1"/>
</dbReference>
<proteinExistence type="predicted"/>
<comment type="caution">
    <text evidence="3">The sequence shown here is derived from an EMBL/GenBank/DDBJ whole genome shotgun (WGS) entry which is preliminary data.</text>
</comment>
<evidence type="ECO:0000259" key="2">
    <source>
        <dbReference type="Pfam" id="PF04324"/>
    </source>
</evidence>
<evidence type="ECO:0000313" key="4">
    <source>
        <dbReference type="Proteomes" id="UP000093514"/>
    </source>
</evidence>
<dbReference type="InterPro" id="IPR007419">
    <property type="entry name" value="BFD-like_2Fe2S-bd_dom"/>
</dbReference>
<name>A0A1C0AAU3_9FIRM</name>
<dbReference type="InterPro" id="IPR006076">
    <property type="entry name" value="FAD-dep_OxRdtase"/>
</dbReference>
<reference evidence="3 4" key="2">
    <citation type="submission" date="2016-08" db="EMBL/GenBank/DDBJ databases">
        <title>Orenia metallireducens sp. nov. strain Z6, a Novel Metal-reducing Firmicute from the Deep Subsurface.</title>
        <authorList>
            <person name="Maxim B.I."/>
            <person name="Kenneth K."/>
            <person name="Flynn T.M."/>
            <person name="Oloughlin E.J."/>
            <person name="Locke R.A."/>
            <person name="Weber J.R."/>
            <person name="Egan S.M."/>
            <person name="Mackie R.I."/>
            <person name="Cann I.K."/>
        </authorList>
    </citation>
    <scope>NUCLEOTIDE SEQUENCE [LARGE SCALE GENOMIC DNA]</scope>
    <source>
        <strain evidence="3 4">Z6</strain>
    </source>
</reference>
<accession>A0A1C0AAU3</accession>
<dbReference type="Gene3D" id="3.30.9.10">
    <property type="entry name" value="D-Amino Acid Oxidase, subunit A, domain 2"/>
    <property type="match status" value="1"/>
</dbReference>
<dbReference type="Gene3D" id="1.10.10.1100">
    <property type="entry name" value="BFD-like [2Fe-2S]-binding domain"/>
    <property type="match status" value="1"/>
</dbReference>
<dbReference type="EMBL" id="LWDV01000008">
    <property type="protein sequence ID" value="OCL27395.1"/>
    <property type="molecule type" value="Genomic_DNA"/>
</dbReference>
<dbReference type="InterPro" id="IPR041854">
    <property type="entry name" value="BFD-like_2Fe2S-bd_dom_sf"/>
</dbReference>
<feature type="domain" description="FAD dependent oxidoreductase" evidence="1">
    <location>
        <begin position="7"/>
        <end position="356"/>
    </location>
</feature>
<feature type="domain" description="BFD-like [2Fe-2S]-binding" evidence="2">
    <location>
        <begin position="403"/>
        <end position="457"/>
    </location>
</feature>
<reference evidence="4" key="1">
    <citation type="submission" date="2016-07" db="EMBL/GenBank/DDBJ databases">
        <authorList>
            <person name="Florea S."/>
            <person name="Webb J.S."/>
            <person name="Jaromczyk J."/>
            <person name="Schardl C.L."/>
        </authorList>
    </citation>
    <scope>NUCLEOTIDE SEQUENCE [LARGE SCALE GENOMIC DNA]</scope>
    <source>
        <strain evidence="4">Z6</strain>
    </source>
</reference>
<dbReference type="OrthoDB" id="9801699at2"/>
<dbReference type="InterPro" id="IPR052745">
    <property type="entry name" value="G3P_Oxidase/Oxidoreductase"/>
</dbReference>
<dbReference type="Gene3D" id="3.50.50.60">
    <property type="entry name" value="FAD/NAD(P)-binding domain"/>
    <property type="match status" value="1"/>
</dbReference>
<dbReference type="Proteomes" id="UP000093514">
    <property type="component" value="Unassembled WGS sequence"/>
</dbReference>
<dbReference type="Pfam" id="PF04324">
    <property type="entry name" value="Fer2_BFD"/>
    <property type="match status" value="1"/>
</dbReference>
<gene>
    <name evidence="3" type="ORF">U472_05080</name>
</gene>
<dbReference type="SUPFAM" id="SSF54373">
    <property type="entry name" value="FAD-linked reductases, C-terminal domain"/>
    <property type="match status" value="1"/>
</dbReference>